<dbReference type="SUPFAM" id="SSF88946">
    <property type="entry name" value="Sigma2 domain of RNA polymerase sigma factors"/>
    <property type="match status" value="1"/>
</dbReference>
<keyword evidence="10" id="KW-1185">Reference proteome</keyword>
<evidence type="ECO:0000313" key="9">
    <source>
        <dbReference type="EMBL" id="MBM2623417.1"/>
    </source>
</evidence>
<proteinExistence type="inferred from homology"/>
<dbReference type="InterPro" id="IPR039425">
    <property type="entry name" value="RNA_pol_sigma-70-like"/>
</dbReference>
<comment type="caution">
    <text evidence="9">The sequence shown here is derived from an EMBL/GenBank/DDBJ whole genome shotgun (WGS) entry which is preliminary data.</text>
</comment>
<evidence type="ECO:0000256" key="3">
    <source>
        <dbReference type="ARBA" id="ARBA00023082"/>
    </source>
</evidence>
<sequence>MSAKADNTGRQAAIQPDCPDCGRPLFTGFEAWYRAQRAPLCRRVAKMLRRGAVVDPEDIVQDTFVDFCRALALTDVKNPGAWLSTVARRKVSIVLRLDGQLTDSDVAVVVDAAPQRILWTSLSATADLETTVAARRALNILTELPNRQRAVSYLFEVQGWRQTEIADFLGIAPGTVGVHMTAARRAMVSRLNGRGAAGDLWRVSPRPGQPSGDEDSSDEPEDRPESLWVWCPQWPGEPQRWYRPSDRFTDE</sequence>
<dbReference type="EMBL" id="JAENHP010000035">
    <property type="protein sequence ID" value="MBM2623417.1"/>
    <property type="molecule type" value="Genomic_DNA"/>
</dbReference>
<feature type="region of interest" description="Disordered" evidence="6">
    <location>
        <begin position="199"/>
        <end position="251"/>
    </location>
</feature>
<dbReference type="InterPro" id="IPR013325">
    <property type="entry name" value="RNA_pol_sigma_r2"/>
</dbReference>
<dbReference type="InterPro" id="IPR013324">
    <property type="entry name" value="RNA_pol_sigma_r3/r4-like"/>
</dbReference>
<keyword evidence="2" id="KW-0805">Transcription regulation</keyword>
<dbReference type="SUPFAM" id="SSF88659">
    <property type="entry name" value="Sigma3 and sigma4 domains of RNA polymerase sigma factors"/>
    <property type="match status" value="1"/>
</dbReference>
<keyword evidence="5" id="KW-0804">Transcription</keyword>
<dbReference type="InterPro" id="IPR036388">
    <property type="entry name" value="WH-like_DNA-bd_sf"/>
</dbReference>
<protein>
    <submittedName>
        <fullName evidence="9">Sigma-70 family RNA polymerase sigma factor</fullName>
    </submittedName>
</protein>
<feature type="compositionally biased region" description="Acidic residues" evidence="6">
    <location>
        <begin position="212"/>
        <end position="222"/>
    </location>
</feature>
<organism evidence="9 10">
    <name type="scientific">Paractinoplanes ovalisporus</name>
    <dbReference type="NCBI Taxonomy" id="2810368"/>
    <lineage>
        <taxon>Bacteria</taxon>
        <taxon>Bacillati</taxon>
        <taxon>Actinomycetota</taxon>
        <taxon>Actinomycetes</taxon>
        <taxon>Micromonosporales</taxon>
        <taxon>Micromonosporaceae</taxon>
        <taxon>Paractinoplanes</taxon>
    </lineage>
</organism>
<evidence type="ECO:0000256" key="6">
    <source>
        <dbReference type="SAM" id="MobiDB-lite"/>
    </source>
</evidence>
<dbReference type="InterPro" id="IPR007627">
    <property type="entry name" value="RNA_pol_sigma70_r2"/>
</dbReference>
<dbReference type="InterPro" id="IPR013249">
    <property type="entry name" value="RNA_pol_sigma70_r4_t2"/>
</dbReference>
<evidence type="ECO:0000259" key="8">
    <source>
        <dbReference type="Pfam" id="PF08281"/>
    </source>
</evidence>
<keyword evidence="3" id="KW-0731">Sigma factor</keyword>
<evidence type="ECO:0000256" key="1">
    <source>
        <dbReference type="ARBA" id="ARBA00010641"/>
    </source>
</evidence>
<dbReference type="Gene3D" id="1.10.10.10">
    <property type="entry name" value="Winged helix-like DNA-binding domain superfamily/Winged helix DNA-binding domain"/>
    <property type="match status" value="1"/>
</dbReference>
<keyword evidence="4" id="KW-0238">DNA-binding</keyword>
<comment type="similarity">
    <text evidence="1">Belongs to the sigma-70 factor family. ECF subfamily.</text>
</comment>
<dbReference type="Proteomes" id="UP000632138">
    <property type="component" value="Unassembled WGS sequence"/>
</dbReference>
<dbReference type="Pfam" id="PF04542">
    <property type="entry name" value="Sigma70_r2"/>
    <property type="match status" value="1"/>
</dbReference>
<dbReference type="PANTHER" id="PTHR43133:SF8">
    <property type="entry name" value="RNA POLYMERASE SIGMA FACTOR HI_1459-RELATED"/>
    <property type="match status" value="1"/>
</dbReference>
<dbReference type="RefSeq" id="WP_203383768.1">
    <property type="nucleotide sequence ID" value="NZ_JAENHP010000035.1"/>
</dbReference>
<evidence type="ECO:0000256" key="4">
    <source>
        <dbReference type="ARBA" id="ARBA00023125"/>
    </source>
</evidence>
<evidence type="ECO:0000259" key="7">
    <source>
        <dbReference type="Pfam" id="PF04542"/>
    </source>
</evidence>
<evidence type="ECO:0000313" key="10">
    <source>
        <dbReference type="Proteomes" id="UP000632138"/>
    </source>
</evidence>
<dbReference type="InterPro" id="IPR014284">
    <property type="entry name" value="RNA_pol_sigma-70_dom"/>
</dbReference>
<reference evidence="9 10" key="1">
    <citation type="submission" date="2021-01" db="EMBL/GenBank/DDBJ databases">
        <title>Actinoplanes sp. nov. LDG1-06 isolated from lichen.</title>
        <authorList>
            <person name="Saeng-In P."/>
            <person name="Phongsopitanun W."/>
            <person name="Kanchanasin P."/>
            <person name="Yuki M."/>
            <person name="Kudo T."/>
            <person name="Ohkuma M."/>
            <person name="Tanasupawat S."/>
        </authorList>
    </citation>
    <scope>NUCLEOTIDE SEQUENCE [LARGE SCALE GENOMIC DNA]</scope>
    <source>
        <strain evidence="9 10">LDG1-06</strain>
    </source>
</reference>
<dbReference type="NCBIfam" id="TIGR02937">
    <property type="entry name" value="sigma70-ECF"/>
    <property type="match status" value="1"/>
</dbReference>
<feature type="domain" description="RNA polymerase sigma-70 region 2" evidence="7">
    <location>
        <begin position="38"/>
        <end position="91"/>
    </location>
</feature>
<dbReference type="Pfam" id="PF08281">
    <property type="entry name" value="Sigma70_r4_2"/>
    <property type="match status" value="1"/>
</dbReference>
<gene>
    <name evidence="9" type="ORF">JIG36_48775</name>
</gene>
<dbReference type="Gene3D" id="1.10.1740.10">
    <property type="match status" value="1"/>
</dbReference>
<evidence type="ECO:0000256" key="5">
    <source>
        <dbReference type="ARBA" id="ARBA00023163"/>
    </source>
</evidence>
<name>A0ABS2AU82_9ACTN</name>
<accession>A0ABS2AU82</accession>
<feature type="domain" description="RNA polymerase sigma factor 70 region 4 type 2" evidence="8">
    <location>
        <begin position="137"/>
        <end position="187"/>
    </location>
</feature>
<evidence type="ECO:0000256" key="2">
    <source>
        <dbReference type="ARBA" id="ARBA00023015"/>
    </source>
</evidence>
<dbReference type="PANTHER" id="PTHR43133">
    <property type="entry name" value="RNA POLYMERASE ECF-TYPE SIGMA FACTO"/>
    <property type="match status" value="1"/>
</dbReference>